<protein>
    <submittedName>
        <fullName evidence="2">Uncharacterized protein</fullName>
    </submittedName>
</protein>
<evidence type="ECO:0000313" key="3">
    <source>
        <dbReference type="Proteomes" id="UP000187203"/>
    </source>
</evidence>
<proteinExistence type="predicted"/>
<evidence type="ECO:0000256" key="1">
    <source>
        <dbReference type="SAM" id="MobiDB-lite"/>
    </source>
</evidence>
<organism evidence="2 3">
    <name type="scientific">Corchorus olitorius</name>
    <dbReference type="NCBI Taxonomy" id="93759"/>
    <lineage>
        <taxon>Eukaryota</taxon>
        <taxon>Viridiplantae</taxon>
        <taxon>Streptophyta</taxon>
        <taxon>Embryophyta</taxon>
        <taxon>Tracheophyta</taxon>
        <taxon>Spermatophyta</taxon>
        <taxon>Magnoliopsida</taxon>
        <taxon>eudicotyledons</taxon>
        <taxon>Gunneridae</taxon>
        <taxon>Pentapetalae</taxon>
        <taxon>rosids</taxon>
        <taxon>malvids</taxon>
        <taxon>Malvales</taxon>
        <taxon>Malvaceae</taxon>
        <taxon>Grewioideae</taxon>
        <taxon>Apeibeae</taxon>
        <taxon>Corchorus</taxon>
    </lineage>
</organism>
<keyword evidence="3" id="KW-1185">Reference proteome</keyword>
<feature type="region of interest" description="Disordered" evidence="1">
    <location>
        <begin position="14"/>
        <end position="71"/>
    </location>
</feature>
<dbReference type="EMBL" id="AWUE01019621">
    <property type="protein sequence ID" value="OMO72714.1"/>
    <property type="molecule type" value="Genomic_DNA"/>
</dbReference>
<dbReference type="Proteomes" id="UP000187203">
    <property type="component" value="Unassembled WGS sequence"/>
</dbReference>
<gene>
    <name evidence="2" type="ORF">COLO4_27498</name>
</gene>
<dbReference type="AlphaFoldDB" id="A0A1R3HQZ6"/>
<evidence type="ECO:0000313" key="2">
    <source>
        <dbReference type="EMBL" id="OMO72714.1"/>
    </source>
</evidence>
<comment type="caution">
    <text evidence="2">The sequence shown here is derived from an EMBL/GenBank/DDBJ whole genome shotgun (WGS) entry which is preliminary data.</text>
</comment>
<reference evidence="3" key="1">
    <citation type="submission" date="2013-09" db="EMBL/GenBank/DDBJ databases">
        <title>Corchorus olitorius genome sequencing.</title>
        <authorList>
            <person name="Alam M."/>
            <person name="Haque M.S."/>
            <person name="Islam M.S."/>
            <person name="Emdad E.M."/>
            <person name="Islam M.M."/>
            <person name="Ahmed B."/>
            <person name="Halim A."/>
            <person name="Hossen Q.M.M."/>
            <person name="Hossain M.Z."/>
            <person name="Ahmed R."/>
            <person name="Khan M.M."/>
            <person name="Islam R."/>
            <person name="Rashid M.M."/>
            <person name="Khan S.A."/>
            <person name="Rahman M.S."/>
            <person name="Alam M."/>
            <person name="Yahiya A.S."/>
            <person name="Khan M.S."/>
            <person name="Azam M.S."/>
            <person name="Haque T."/>
            <person name="Lashkar M.Z.H."/>
            <person name="Akhand A.I."/>
            <person name="Morshed G."/>
            <person name="Roy S."/>
            <person name="Uddin K.S."/>
            <person name="Rabeya T."/>
            <person name="Hossain A.S."/>
            <person name="Chowdhury A."/>
            <person name="Snigdha A.R."/>
            <person name="Mortoza M.S."/>
            <person name="Matin S.A."/>
            <person name="Hoque S.M.E."/>
            <person name="Islam M.K."/>
            <person name="Roy D.K."/>
            <person name="Haider R."/>
            <person name="Moosa M.M."/>
            <person name="Elias S.M."/>
            <person name="Hasan A.M."/>
            <person name="Jahan S."/>
            <person name="Shafiuddin M."/>
            <person name="Mahmood N."/>
            <person name="Shommy N.S."/>
        </authorList>
    </citation>
    <scope>NUCLEOTIDE SEQUENCE [LARGE SCALE GENOMIC DNA]</scope>
    <source>
        <strain evidence="3">cv. O-4</strain>
    </source>
</reference>
<name>A0A1R3HQZ6_9ROSI</name>
<feature type="compositionally biased region" description="Basic and acidic residues" evidence="1">
    <location>
        <begin position="45"/>
        <end position="70"/>
    </location>
</feature>
<feature type="compositionally biased region" description="Polar residues" evidence="1">
    <location>
        <begin position="15"/>
        <end position="31"/>
    </location>
</feature>
<accession>A0A1R3HQZ6</accession>
<sequence length="149" mass="16693">MEINMLSLGVATLEVTPSEQTMDVPNDNSPKQLEVSGAPSENLPEESKPQEAKEETTKVDTMDNRDEKKLGKAGAVEEMVGDLVLRSFAASRPTSEKKKMRTTNVTLNNARKRAQRQQVGRSTKIQPRLSMAPDLWTVAKKRSLHKYRK</sequence>